<dbReference type="Gene3D" id="3.40.30.10">
    <property type="entry name" value="Glutaredoxin"/>
    <property type="match status" value="1"/>
</dbReference>
<dbReference type="InterPro" id="IPR036774">
    <property type="entry name" value="ERV/ALR_sulphydryl_oxid_sf"/>
</dbReference>
<dbReference type="SUPFAM" id="SSF63707">
    <property type="entry name" value="Ganglioside M2 (gm2) activator"/>
    <property type="match status" value="1"/>
</dbReference>
<evidence type="ECO:0000259" key="9">
    <source>
        <dbReference type="PROSITE" id="PS51324"/>
    </source>
</evidence>
<dbReference type="GO" id="GO:0000139">
    <property type="term" value="C:Golgi membrane"/>
    <property type="evidence" value="ECO:0007669"/>
    <property type="project" value="TreeGrafter"/>
</dbReference>
<comment type="catalytic activity">
    <reaction evidence="7">
        <text>2 R'C(R)SH + O2 = R'C(R)S-S(R)CR' + H2O2</text>
        <dbReference type="Rhea" id="RHEA:17357"/>
        <dbReference type="ChEBI" id="CHEBI:15379"/>
        <dbReference type="ChEBI" id="CHEBI:16240"/>
        <dbReference type="ChEBI" id="CHEBI:16520"/>
        <dbReference type="ChEBI" id="CHEBI:17412"/>
        <dbReference type="EC" id="1.8.3.2"/>
    </reaction>
</comment>
<keyword evidence="3 8" id="KW-0732">Signal</keyword>
<reference evidence="11" key="1">
    <citation type="submission" date="2021-02" db="EMBL/GenBank/DDBJ databases">
        <authorList>
            <person name="Nowell W R."/>
        </authorList>
    </citation>
    <scope>NUCLEOTIDE SEQUENCE</scope>
</reference>
<dbReference type="CDD" id="cd02961">
    <property type="entry name" value="PDI_a_family"/>
    <property type="match status" value="1"/>
</dbReference>
<dbReference type="Proteomes" id="UP000663828">
    <property type="component" value="Unassembled WGS sequence"/>
</dbReference>
<dbReference type="GO" id="GO:0003756">
    <property type="term" value="F:protein disulfide isomerase activity"/>
    <property type="evidence" value="ECO:0007669"/>
    <property type="project" value="TreeGrafter"/>
</dbReference>
<keyword evidence="2 7" id="KW-0285">Flavoprotein</keyword>
<evidence type="ECO:0000256" key="5">
    <source>
        <dbReference type="ARBA" id="ARBA00023002"/>
    </source>
</evidence>
<accession>A0A815WC23</accession>
<dbReference type="Pfam" id="PF04777">
    <property type="entry name" value="Evr1_Alr"/>
    <property type="match status" value="1"/>
</dbReference>
<keyword evidence="12" id="KW-1185">Reference proteome</keyword>
<sequence length="695" mass="79388">MLFASHVIVFMCFVAYATSQTYTAVGLTDCGSKNVQINRLTFLPMPVIQPGEGTLSFAASTTEFIKGVIKADLKIVRTVSGIKLPISCYIVEGEKVGSCSYPDLCALMKRLAPMENGCPANLLEHNIDCECPVDITTKNIDIEIDVTIPKAPEAASWLSVGDFDVNIKATVDDGHWPWHKTKYLTRANWTSALKADTSTSKVRQPVWIVFYYLTYCGFCKLAEPGWEAAAQYATGWSRYLRLGAYDCASESSSQNDICEDEGYPQWRIFCPLTNSTQLAFNSERRSSNTKPEDVLMWSIKKLNKIAHVCYGKTWPVRHVIEPQSMDDLNRIIPRNYKSFQLFVSDDILLYSLYVLNNSKTVYKEPIFRLHTTNPVKPGVSLWKGSRNEHGEITLEPMDSTQAMKQFVLNVHNSSHSDKVENEKPGALKPTLTDVDSTVVWMVNKDLRRKLPTLFEDVKSWLNVLHTYYPGSDNIKTFLYDLINFMNDRTTLTSKELQNYINSTSIIKLPDIKFDHCNGSDPTKRGYTCGLWLLFHSMTVKQALLAEDNKLPSNAKPTDVIVPIREFVRKFFLCEECVKHFTNMTSNAEHEISSYKENVLYLWRGHNKVNERLRNEELSSDPAWPKVPFPTKQECNTCVRQVDENNDATEFDENEVYNYLKEYYDIQKTSSKSSTIVHEQYSLMILLFSLLTIVRF</sequence>
<dbReference type="Gene3D" id="1.20.120.1960">
    <property type="entry name" value="QSOX sulfhydryl oxidase domain"/>
    <property type="match status" value="1"/>
</dbReference>
<dbReference type="InterPro" id="IPR036846">
    <property type="entry name" value="GM2-AP_sf"/>
</dbReference>
<dbReference type="EC" id="1.8.3.2" evidence="7"/>
<dbReference type="PANTHER" id="PTHR22897">
    <property type="entry name" value="QUIESCIN Q6-RELATED SULFHYDRYL OXIDASE"/>
    <property type="match status" value="1"/>
</dbReference>
<dbReference type="EMBL" id="CAJNOR010005037">
    <property type="protein sequence ID" value="CAF1541586.1"/>
    <property type="molecule type" value="Genomic_DNA"/>
</dbReference>
<feature type="domain" description="ERV/ALR sulfhydryl oxidase" evidence="9">
    <location>
        <begin position="519"/>
        <end position="626"/>
    </location>
</feature>
<dbReference type="AlphaFoldDB" id="A0A815WC23"/>
<feature type="chain" id="PRO_5035608260" description="Sulfhydryl oxidase" evidence="8">
    <location>
        <begin position="20"/>
        <end position="695"/>
    </location>
</feature>
<dbReference type="Gene3D" id="2.70.220.10">
    <property type="entry name" value="Ganglioside GM2 activator"/>
    <property type="match status" value="1"/>
</dbReference>
<dbReference type="PANTHER" id="PTHR22897:SF8">
    <property type="entry name" value="SULFHYDRYL OXIDASE"/>
    <property type="match status" value="1"/>
</dbReference>
<evidence type="ECO:0000256" key="2">
    <source>
        <dbReference type="ARBA" id="ARBA00022630"/>
    </source>
</evidence>
<keyword evidence="4 7" id="KW-0274">FAD</keyword>
<name>A0A815WC23_ADIRI</name>
<evidence type="ECO:0000256" key="4">
    <source>
        <dbReference type="ARBA" id="ARBA00022827"/>
    </source>
</evidence>
<proteinExistence type="predicted"/>
<gene>
    <name evidence="10" type="ORF">EDS130_LOCUS28621</name>
    <name evidence="11" type="ORF">XAT740_LOCUS42221</name>
</gene>
<evidence type="ECO:0000256" key="3">
    <source>
        <dbReference type="ARBA" id="ARBA00022729"/>
    </source>
</evidence>
<dbReference type="EMBL" id="CAJNOJ010000187">
    <property type="protein sequence ID" value="CAF1263111.1"/>
    <property type="molecule type" value="Genomic_DNA"/>
</dbReference>
<keyword evidence="5 7" id="KW-0560">Oxidoreductase</keyword>
<dbReference type="SUPFAM" id="SSF52833">
    <property type="entry name" value="Thioredoxin-like"/>
    <property type="match status" value="1"/>
</dbReference>
<evidence type="ECO:0000313" key="12">
    <source>
        <dbReference type="Proteomes" id="UP000663828"/>
    </source>
</evidence>
<organism evidence="11 12">
    <name type="scientific">Adineta ricciae</name>
    <name type="common">Rotifer</name>
    <dbReference type="NCBI Taxonomy" id="249248"/>
    <lineage>
        <taxon>Eukaryota</taxon>
        <taxon>Metazoa</taxon>
        <taxon>Spiralia</taxon>
        <taxon>Gnathifera</taxon>
        <taxon>Rotifera</taxon>
        <taxon>Eurotatoria</taxon>
        <taxon>Bdelloidea</taxon>
        <taxon>Adinetida</taxon>
        <taxon>Adinetidae</taxon>
        <taxon>Adineta</taxon>
    </lineage>
</organism>
<evidence type="ECO:0000256" key="8">
    <source>
        <dbReference type="SAM" id="SignalP"/>
    </source>
</evidence>
<comment type="cofactor">
    <cofactor evidence="1 7">
        <name>FAD</name>
        <dbReference type="ChEBI" id="CHEBI:57692"/>
    </cofactor>
</comment>
<evidence type="ECO:0000256" key="1">
    <source>
        <dbReference type="ARBA" id="ARBA00001974"/>
    </source>
</evidence>
<evidence type="ECO:0000256" key="7">
    <source>
        <dbReference type="RuleBase" id="RU371123"/>
    </source>
</evidence>
<dbReference type="InterPro" id="IPR042568">
    <property type="entry name" value="QSOX_FAD-bd_sf"/>
</dbReference>
<dbReference type="InterPro" id="IPR039798">
    <property type="entry name" value="Sulfhydryl_oxidase"/>
</dbReference>
<dbReference type="SUPFAM" id="SSF69000">
    <property type="entry name" value="FAD-dependent thiol oxidase"/>
    <property type="match status" value="1"/>
</dbReference>
<evidence type="ECO:0000313" key="10">
    <source>
        <dbReference type="EMBL" id="CAF1263111.1"/>
    </source>
</evidence>
<dbReference type="GO" id="GO:0006457">
    <property type="term" value="P:protein folding"/>
    <property type="evidence" value="ECO:0007669"/>
    <property type="project" value="TreeGrafter"/>
</dbReference>
<dbReference type="OrthoDB" id="59470at2759"/>
<feature type="signal peptide" evidence="8">
    <location>
        <begin position="1"/>
        <end position="19"/>
    </location>
</feature>
<keyword evidence="6" id="KW-1015">Disulfide bond</keyword>
<dbReference type="GO" id="GO:0005615">
    <property type="term" value="C:extracellular space"/>
    <property type="evidence" value="ECO:0007669"/>
    <property type="project" value="TreeGrafter"/>
</dbReference>
<dbReference type="GO" id="GO:0016971">
    <property type="term" value="F:flavin-dependent sulfhydryl oxidase activity"/>
    <property type="evidence" value="ECO:0007669"/>
    <property type="project" value="InterPro"/>
</dbReference>
<dbReference type="PROSITE" id="PS51324">
    <property type="entry name" value="ERV_ALR"/>
    <property type="match status" value="1"/>
</dbReference>
<evidence type="ECO:0000256" key="6">
    <source>
        <dbReference type="ARBA" id="ARBA00023157"/>
    </source>
</evidence>
<evidence type="ECO:0000313" key="11">
    <source>
        <dbReference type="EMBL" id="CAF1541586.1"/>
    </source>
</evidence>
<comment type="caution">
    <text evidence="11">The sequence shown here is derived from an EMBL/GenBank/DDBJ whole genome shotgun (WGS) entry which is preliminary data.</text>
</comment>
<dbReference type="InterPro" id="IPR036249">
    <property type="entry name" value="Thioredoxin-like_sf"/>
</dbReference>
<dbReference type="InterPro" id="IPR017905">
    <property type="entry name" value="ERV/ALR_sulphydryl_oxidase"/>
</dbReference>
<protein>
    <recommendedName>
        <fullName evidence="7">Sulfhydryl oxidase</fullName>
        <ecNumber evidence="7">1.8.3.2</ecNumber>
    </recommendedName>
</protein>
<dbReference type="Gene3D" id="1.20.120.310">
    <property type="entry name" value="ERV/ALR sulfhydryl oxidase domain"/>
    <property type="match status" value="1"/>
</dbReference>
<dbReference type="Proteomes" id="UP000663852">
    <property type="component" value="Unassembled WGS sequence"/>
</dbReference>